<evidence type="ECO:0000313" key="3">
    <source>
        <dbReference type="Proteomes" id="UP000053840"/>
    </source>
</evidence>
<dbReference type="PANTHER" id="PTHR21468:SF1">
    <property type="entry name" value="COILED-COIL DOMAIN-CONTAINING PROTEIN 83"/>
    <property type="match status" value="1"/>
</dbReference>
<feature type="region of interest" description="Disordered" evidence="1">
    <location>
        <begin position="60"/>
        <end position="85"/>
    </location>
</feature>
<dbReference type="Proteomes" id="UP000053840">
    <property type="component" value="Unassembled WGS sequence"/>
</dbReference>
<name>A0A091T9V1_NESNO</name>
<feature type="non-terminal residue" evidence="2">
    <location>
        <position position="1"/>
    </location>
</feature>
<feature type="region of interest" description="Disordered" evidence="1">
    <location>
        <begin position="1"/>
        <end position="38"/>
    </location>
</feature>
<evidence type="ECO:0000313" key="2">
    <source>
        <dbReference type="EMBL" id="KFQ55351.1"/>
    </source>
</evidence>
<reference evidence="2 3" key="1">
    <citation type="submission" date="2014-04" db="EMBL/GenBank/DDBJ databases">
        <title>Genome evolution of avian class.</title>
        <authorList>
            <person name="Zhang G."/>
            <person name="Li C."/>
        </authorList>
    </citation>
    <scope>NUCLEOTIDE SEQUENCE [LARGE SCALE GENOMIC DNA]</scope>
    <source>
        <strain evidence="2">BGI_N333</strain>
    </source>
</reference>
<evidence type="ECO:0000256" key="1">
    <source>
        <dbReference type="SAM" id="MobiDB-lite"/>
    </source>
</evidence>
<gene>
    <name evidence="2" type="ORF">N333_01532</name>
</gene>
<sequence length="99" mass="11291">AFPKIQSTSDSEKPQESDEKISEQSLTPTLGSLSYEDEKDFQEQLELETKLMCVIGKAMPIHKQPEEMPSRRDTEDGMGHKSDRHITARMIRALSKEKV</sequence>
<proteinExistence type="predicted"/>
<organism evidence="2 3">
    <name type="scientific">Nestor notabilis</name>
    <name type="common">Kea</name>
    <dbReference type="NCBI Taxonomy" id="176057"/>
    <lineage>
        <taxon>Eukaryota</taxon>
        <taxon>Metazoa</taxon>
        <taxon>Chordata</taxon>
        <taxon>Craniata</taxon>
        <taxon>Vertebrata</taxon>
        <taxon>Euteleostomi</taxon>
        <taxon>Archelosauria</taxon>
        <taxon>Archosauria</taxon>
        <taxon>Dinosauria</taxon>
        <taxon>Saurischia</taxon>
        <taxon>Theropoda</taxon>
        <taxon>Coelurosauria</taxon>
        <taxon>Aves</taxon>
        <taxon>Neognathae</taxon>
        <taxon>Neoaves</taxon>
        <taxon>Telluraves</taxon>
        <taxon>Australaves</taxon>
        <taxon>Psittaciformes</taxon>
        <taxon>Psittacidae</taxon>
        <taxon>Nestor</taxon>
    </lineage>
</organism>
<dbReference type="EMBL" id="KK947193">
    <property type="protein sequence ID" value="KFQ55351.1"/>
    <property type="molecule type" value="Genomic_DNA"/>
</dbReference>
<feature type="non-terminal residue" evidence="2">
    <location>
        <position position="99"/>
    </location>
</feature>
<protein>
    <recommendedName>
        <fullName evidence="4">CCD83 protein</fullName>
    </recommendedName>
</protein>
<keyword evidence="3" id="KW-1185">Reference proteome</keyword>
<feature type="compositionally biased region" description="Basic and acidic residues" evidence="1">
    <location>
        <begin position="10"/>
        <end position="22"/>
    </location>
</feature>
<evidence type="ECO:0008006" key="4">
    <source>
        <dbReference type="Google" id="ProtNLM"/>
    </source>
</evidence>
<feature type="compositionally biased region" description="Basic and acidic residues" evidence="1">
    <location>
        <begin position="63"/>
        <end position="85"/>
    </location>
</feature>
<dbReference type="AlphaFoldDB" id="A0A091T9V1"/>
<accession>A0A091T9V1</accession>
<dbReference type="InterPro" id="IPR026702">
    <property type="entry name" value="CCDC83"/>
</dbReference>
<dbReference type="PANTHER" id="PTHR21468">
    <property type="entry name" value="HSD9"/>
    <property type="match status" value="1"/>
</dbReference>
<feature type="compositionally biased region" description="Polar residues" evidence="1">
    <location>
        <begin position="23"/>
        <end position="32"/>
    </location>
</feature>